<proteinExistence type="predicted"/>
<dbReference type="SMART" id="SM00198">
    <property type="entry name" value="SCP"/>
    <property type="match status" value="1"/>
</dbReference>
<evidence type="ECO:0000256" key="1">
    <source>
        <dbReference type="SAM" id="MobiDB-lite"/>
    </source>
</evidence>
<reference evidence="4 5" key="1">
    <citation type="submission" date="2024-01" db="EMBL/GenBank/DDBJ databases">
        <title>Comparative genomics of Cryptococcus and Kwoniella reveals pathogenesis evolution and contrasting modes of karyotype evolution via chromosome fusion or intercentromeric recombination.</title>
        <authorList>
            <person name="Coelho M.A."/>
            <person name="David-Palma M."/>
            <person name="Shea T."/>
            <person name="Bowers K."/>
            <person name="McGinley-Smith S."/>
            <person name="Mohammad A.W."/>
            <person name="Gnirke A."/>
            <person name="Yurkov A.M."/>
            <person name="Nowrousian M."/>
            <person name="Sun S."/>
            <person name="Cuomo C.A."/>
            <person name="Heitman J."/>
        </authorList>
    </citation>
    <scope>NUCLEOTIDE SEQUENCE [LARGE SCALE GENOMIC DNA]</scope>
    <source>
        <strain evidence="4">CBS 11374</strain>
    </source>
</reference>
<feature type="chain" id="PRO_5047274734" description="SCP domain-containing protein" evidence="2">
    <location>
        <begin position="18"/>
        <end position="302"/>
    </location>
</feature>
<evidence type="ECO:0000259" key="3">
    <source>
        <dbReference type="SMART" id="SM00198"/>
    </source>
</evidence>
<accession>A0ABZ1D691</accession>
<dbReference type="PRINTS" id="PR00837">
    <property type="entry name" value="V5TPXLIKE"/>
</dbReference>
<evidence type="ECO:0000313" key="5">
    <source>
        <dbReference type="Proteomes" id="UP001329825"/>
    </source>
</evidence>
<evidence type="ECO:0000256" key="2">
    <source>
        <dbReference type="SAM" id="SignalP"/>
    </source>
</evidence>
<evidence type="ECO:0000313" key="4">
    <source>
        <dbReference type="EMBL" id="WRT69565.1"/>
    </source>
</evidence>
<dbReference type="InterPro" id="IPR001283">
    <property type="entry name" value="CRISP-related"/>
</dbReference>
<keyword evidence="5" id="KW-1185">Reference proteome</keyword>
<dbReference type="SUPFAM" id="SSF55797">
    <property type="entry name" value="PR-1-like"/>
    <property type="match status" value="1"/>
</dbReference>
<dbReference type="PANTHER" id="PTHR10334">
    <property type="entry name" value="CYSTEINE-RICH SECRETORY PROTEIN-RELATED"/>
    <property type="match status" value="1"/>
</dbReference>
<dbReference type="RefSeq" id="XP_062794304.1">
    <property type="nucleotide sequence ID" value="XM_062938253.1"/>
</dbReference>
<sequence length="302" mass="31124">MQLASIFFLSLASLAQAAPYCAPNNVTTTTTTVTVTQWYTQQNAIPSSISKSVSSASTLKTSSVIATPSKSASSSISRSISSSSSVLKPISTSASSLASSTVKSTSVLSTSVAKSTVAVVTSASTVKAQSSQVSSSSKITSASSSQPAKPSASSSTPSDPNAQKLLQLHNAFRAQYGANPVTWNQTLADYATSHATACKFEHTHGPYGENLAAGAGGGYDVTSAFNAWANEASEYNPSNPQYSHFTQVVWKGTTQIGCAMVQCADGTIFSGIGQNSLYVMCEYNPPGNVIGQFAQNVGTKSS</sequence>
<dbReference type="Proteomes" id="UP001329825">
    <property type="component" value="Chromosome 9"/>
</dbReference>
<protein>
    <recommendedName>
        <fullName evidence="3">SCP domain-containing protein</fullName>
    </recommendedName>
</protein>
<organism evidence="4 5">
    <name type="scientific">Kwoniella shivajii</name>
    <dbReference type="NCBI Taxonomy" id="564305"/>
    <lineage>
        <taxon>Eukaryota</taxon>
        <taxon>Fungi</taxon>
        <taxon>Dikarya</taxon>
        <taxon>Basidiomycota</taxon>
        <taxon>Agaricomycotina</taxon>
        <taxon>Tremellomycetes</taxon>
        <taxon>Tremellales</taxon>
        <taxon>Cryptococcaceae</taxon>
        <taxon>Kwoniella</taxon>
    </lineage>
</organism>
<dbReference type="InterPro" id="IPR014044">
    <property type="entry name" value="CAP_dom"/>
</dbReference>
<feature type="signal peptide" evidence="2">
    <location>
        <begin position="1"/>
        <end position="17"/>
    </location>
</feature>
<name>A0ABZ1D691_9TREE</name>
<feature type="domain" description="SCP" evidence="3">
    <location>
        <begin position="160"/>
        <end position="291"/>
    </location>
</feature>
<dbReference type="InterPro" id="IPR035940">
    <property type="entry name" value="CAP_sf"/>
</dbReference>
<gene>
    <name evidence="4" type="ORF">IL334_006553</name>
</gene>
<dbReference type="Gene3D" id="3.40.33.10">
    <property type="entry name" value="CAP"/>
    <property type="match status" value="1"/>
</dbReference>
<feature type="region of interest" description="Disordered" evidence="1">
    <location>
        <begin position="135"/>
        <end position="162"/>
    </location>
</feature>
<dbReference type="Pfam" id="PF00188">
    <property type="entry name" value="CAP"/>
    <property type="match status" value="1"/>
</dbReference>
<keyword evidence="2" id="KW-0732">Signal</keyword>
<dbReference type="EMBL" id="CP141889">
    <property type="protein sequence ID" value="WRT69565.1"/>
    <property type="molecule type" value="Genomic_DNA"/>
</dbReference>
<dbReference type="GeneID" id="87958683"/>